<accession>A0A2K8Z1N5</accession>
<evidence type="ECO:0008006" key="3">
    <source>
        <dbReference type="Google" id="ProtNLM"/>
    </source>
</evidence>
<name>A0A2K8Z1N5_9BACT</name>
<dbReference type="OrthoDB" id="980363at2"/>
<sequence>MSSVQFYVEGPSDRKFLKDIIHYWYNKELPDSYIDVLDGKDNLKHRFEQVIHLNKINFAQNQENKIHNVVILDADDDFTQRKEVVAKLAAIYQFDFFLWPNNSQTGDLESILEIIYNPTHQPFFDCWQVYESCLSSNEFYYLPNRKGKIFAYLESILGHSESQRDLISKPDKRNFLNKDHWNLDPKHLPLKALKEFLDPFFSIQ</sequence>
<dbReference type="Proteomes" id="UP000232883">
    <property type="component" value="Chromosome"/>
</dbReference>
<dbReference type="KEGG" id="spir:CWM47_19025"/>
<gene>
    <name evidence="1" type="ORF">CWM47_19025</name>
</gene>
<dbReference type="RefSeq" id="WP_100989805.1">
    <property type="nucleotide sequence ID" value="NZ_CP025096.1"/>
</dbReference>
<organism evidence="1 2">
    <name type="scientific">Spirosoma pollinicola</name>
    <dbReference type="NCBI Taxonomy" id="2057025"/>
    <lineage>
        <taxon>Bacteria</taxon>
        <taxon>Pseudomonadati</taxon>
        <taxon>Bacteroidota</taxon>
        <taxon>Cytophagia</taxon>
        <taxon>Cytophagales</taxon>
        <taxon>Cytophagaceae</taxon>
        <taxon>Spirosoma</taxon>
    </lineage>
</organism>
<keyword evidence="2" id="KW-1185">Reference proteome</keyword>
<evidence type="ECO:0000313" key="1">
    <source>
        <dbReference type="EMBL" id="AUD03738.1"/>
    </source>
</evidence>
<proteinExistence type="predicted"/>
<dbReference type="EMBL" id="CP025096">
    <property type="protein sequence ID" value="AUD03738.1"/>
    <property type="molecule type" value="Genomic_DNA"/>
</dbReference>
<protein>
    <recommendedName>
        <fullName evidence="3">DUF4435 domain-containing protein</fullName>
    </recommendedName>
</protein>
<evidence type="ECO:0000313" key="2">
    <source>
        <dbReference type="Proteomes" id="UP000232883"/>
    </source>
</evidence>
<dbReference type="AlphaFoldDB" id="A0A2K8Z1N5"/>
<reference evidence="1 2" key="1">
    <citation type="submission" date="2017-11" db="EMBL/GenBank/DDBJ databases">
        <title>Taxonomic description and genome sequences of Spirosoma HA7 sp. nov., isolated from pollen microhabitat of Corylus avellana.</title>
        <authorList>
            <person name="Ambika Manirajan B."/>
            <person name="Suarez C."/>
            <person name="Ratering S."/>
            <person name="Geissler-Plaum R."/>
            <person name="Cardinale M."/>
            <person name="Sylvia S."/>
        </authorList>
    </citation>
    <scope>NUCLEOTIDE SEQUENCE [LARGE SCALE GENOMIC DNA]</scope>
    <source>
        <strain evidence="1 2">HA7</strain>
    </source>
</reference>